<dbReference type="GO" id="GO:0003824">
    <property type="term" value="F:catalytic activity"/>
    <property type="evidence" value="ECO:0007669"/>
    <property type="project" value="InterPro"/>
</dbReference>
<proteinExistence type="predicted"/>
<dbReference type="Gene3D" id="3.30.428.10">
    <property type="entry name" value="HIT-like"/>
    <property type="match status" value="1"/>
</dbReference>
<dbReference type="Proteomes" id="UP000231658">
    <property type="component" value="Unassembled WGS sequence"/>
</dbReference>
<dbReference type="PANTHER" id="PTHR46648">
    <property type="entry name" value="HIT FAMILY PROTEIN 1"/>
    <property type="match status" value="1"/>
</dbReference>
<evidence type="ECO:0000313" key="6">
    <source>
        <dbReference type="Proteomes" id="UP000231658"/>
    </source>
</evidence>
<keyword evidence="6" id="KW-1185">Reference proteome</keyword>
<dbReference type="PANTHER" id="PTHR46648:SF1">
    <property type="entry name" value="ADENOSINE 5'-MONOPHOSPHORAMIDASE HNT1"/>
    <property type="match status" value="1"/>
</dbReference>
<dbReference type="InterPro" id="IPR036265">
    <property type="entry name" value="HIT-like_sf"/>
</dbReference>
<dbReference type="EMBL" id="FLYE01000045">
    <property type="protein sequence ID" value="SCA57661.1"/>
    <property type="molecule type" value="Genomic_DNA"/>
</dbReference>
<dbReference type="CDD" id="cd01277">
    <property type="entry name" value="HINT_subgroup"/>
    <property type="match status" value="1"/>
</dbReference>
<dbReference type="InterPro" id="IPR001310">
    <property type="entry name" value="Histidine_triad_HIT"/>
</dbReference>
<sequence length="140" mass="15463">MVSNADCVFCKILKGEIPSFKVYDDDHTYGFMDINPANAGHVLVIPKYHAPNIYEIPKDWVSDCMITAQKIAKAVHEVTRPDGINILQANGEGAAQSVHHFHIHVLPRSNDDGLKMNWELVPGDMDEIAALAEKIKSALA</sequence>
<organism evidence="5 6">
    <name type="scientific">Candidatus Terasakiella magnetica</name>
    <dbReference type="NCBI Taxonomy" id="1867952"/>
    <lineage>
        <taxon>Bacteria</taxon>
        <taxon>Pseudomonadati</taxon>
        <taxon>Pseudomonadota</taxon>
        <taxon>Alphaproteobacteria</taxon>
        <taxon>Rhodospirillales</taxon>
        <taxon>Terasakiellaceae</taxon>
        <taxon>Terasakiella</taxon>
    </lineage>
</organism>
<dbReference type="SUPFAM" id="SSF54197">
    <property type="entry name" value="HIT-like"/>
    <property type="match status" value="1"/>
</dbReference>
<evidence type="ECO:0000259" key="4">
    <source>
        <dbReference type="PROSITE" id="PS51084"/>
    </source>
</evidence>
<dbReference type="STRING" id="1867952.MTBPR1_60174"/>
<feature type="active site" description="Tele-AMP-histidine intermediate" evidence="1">
    <location>
        <position position="102"/>
    </location>
</feature>
<protein>
    <submittedName>
        <fullName evidence="5">Histidine triad (HIT) protein</fullName>
    </submittedName>
</protein>
<feature type="domain" description="HIT" evidence="4">
    <location>
        <begin position="8"/>
        <end position="115"/>
    </location>
</feature>
<accession>A0A1C3RKB8</accession>
<feature type="short sequence motif" description="Histidine triad motif" evidence="2 3">
    <location>
        <begin position="100"/>
        <end position="104"/>
    </location>
</feature>
<dbReference type="InterPro" id="IPR039384">
    <property type="entry name" value="HINT"/>
</dbReference>
<dbReference type="GO" id="GO:0009117">
    <property type="term" value="P:nucleotide metabolic process"/>
    <property type="evidence" value="ECO:0007669"/>
    <property type="project" value="TreeGrafter"/>
</dbReference>
<dbReference type="OrthoDB" id="9784774at2"/>
<dbReference type="RefSeq" id="WP_069189672.1">
    <property type="nucleotide sequence ID" value="NZ_FLYE01000045.1"/>
</dbReference>
<gene>
    <name evidence="5" type="ORF">MTBPR1_60174</name>
</gene>
<reference evidence="5 6" key="1">
    <citation type="submission" date="2016-07" db="EMBL/GenBank/DDBJ databases">
        <authorList>
            <person name="Lefevre C.T."/>
        </authorList>
    </citation>
    <scope>NUCLEOTIDE SEQUENCE [LARGE SCALE GENOMIC DNA]</scope>
    <source>
        <strain evidence="5">PR1</strain>
    </source>
</reference>
<dbReference type="InterPro" id="IPR019808">
    <property type="entry name" value="Histidine_triad_CS"/>
</dbReference>
<evidence type="ECO:0000256" key="2">
    <source>
        <dbReference type="PIRSR" id="PIRSR601310-3"/>
    </source>
</evidence>
<evidence type="ECO:0000256" key="3">
    <source>
        <dbReference type="PROSITE-ProRule" id="PRU00464"/>
    </source>
</evidence>
<dbReference type="AlphaFoldDB" id="A0A1C3RKB8"/>
<dbReference type="PRINTS" id="PR00332">
    <property type="entry name" value="HISTRIAD"/>
</dbReference>
<name>A0A1C3RKB8_9PROT</name>
<evidence type="ECO:0000256" key="1">
    <source>
        <dbReference type="PIRSR" id="PIRSR601310-1"/>
    </source>
</evidence>
<dbReference type="InterPro" id="IPR011146">
    <property type="entry name" value="HIT-like"/>
</dbReference>
<evidence type="ECO:0000313" key="5">
    <source>
        <dbReference type="EMBL" id="SCA57661.1"/>
    </source>
</evidence>
<dbReference type="Pfam" id="PF01230">
    <property type="entry name" value="HIT"/>
    <property type="match status" value="1"/>
</dbReference>
<dbReference type="PROSITE" id="PS00892">
    <property type="entry name" value="HIT_1"/>
    <property type="match status" value="1"/>
</dbReference>
<dbReference type="PROSITE" id="PS51084">
    <property type="entry name" value="HIT_2"/>
    <property type="match status" value="1"/>
</dbReference>